<accession>A0AAN9Y7D2</accession>
<feature type="compositionally biased region" description="Polar residues" evidence="2">
    <location>
        <begin position="838"/>
        <end position="853"/>
    </location>
</feature>
<feature type="compositionally biased region" description="Basic and acidic residues" evidence="2">
    <location>
        <begin position="246"/>
        <end position="264"/>
    </location>
</feature>
<evidence type="ECO:0000313" key="4">
    <source>
        <dbReference type="EMBL" id="KAK7601836.1"/>
    </source>
</evidence>
<protein>
    <recommendedName>
        <fullName evidence="3">C2H2-type domain-containing protein</fullName>
    </recommendedName>
</protein>
<reference evidence="4 5" key="1">
    <citation type="submission" date="2024-03" db="EMBL/GenBank/DDBJ databases">
        <title>Adaptation during the transition from Ophiocordyceps entomopathogen to insect associate is accompanied by gene loss and intensified selection.</title>
        <authorList>
            <person name="Ward C.M."/>
            <person name="Onetto C.A."/>
            <person name="Borneman A.R."/>
        </authorList>
    </citation>
    <scope>NUCLEOTIDE SEQUENCE [LARGE SCALE GENOMIC DNA]</scope>
    <source>
        <strain evidence="4">AWRI1</strain>
        <tissue evidence="4">Single Adult Female</tissue>
    </source>
</reference>
<dbReference type="Proteomes" id="UP001367676">
    <property type="component" value="Unassembled WGS sequence"/>
</dbReference>
<feature type="compositionally biased region" description="Polar residues" evidence="2">
    <location>
        <begin position="753"/>
        <end position="763"/>
    </location>
</feature>
<feature type="compositionally biased region" description="Polar residues" evidence="2">
    <location>
        <begin position="7"/>
        <end position="18"/>
    </location>
</feature>
<feature type="compositionally biased region" description="Basic and acidic residues" evidence="2">
    <location>
        <begin position="433"/>
        <end position="447"/>
    </location>
</feature>
<feature type="region of interest" description="Disordered" evidence="2">
    <location>
        <begin position="797"/>
        <end position="896"/>
    </location>
</feature>
<feature type="compositionally biased region" description="Polar residues" evidence="2">
    <location>
        <begin position="48"/>
        <end position="57"/>
    </location>
</feature>
<organism evidence="4 5">
    <name type="scientific">Parthenolecanium corni</name>
    <dbReference type="NCBI Taxonomy" id="536013"/>
    <lineage>
        <taxon>Eukaryota</taxon>
        <taxon>Metazoa</taxon>
        <taxon>Ecdysozoa</taxon>
        <taxon>Arthropoda</taxon>
        <taxon>Hexapoda</taxon>
        <taxon>Insecta</taxon>
        <taxon>Pterygota</taxon>
        <taxon>Neoptera</taxon>
        <taxon>Paraneoptera</taxon>
        <taxon>Hemiptera</taxon>
        <taxon>Sternorrhyncha</taxon>
        <taxon>Coccoidea</taxon>
        <taxon>Coccidae</taxon>
        <taxon>Parthenolecanium</taxon>
    </lineage>
</organism>
<evidence type="ECO:0000256" key="1">
    <source>
        <dbReference type="PROSITE-ProRule" id="PRU00042"/>
    </source>
</evidence>
<feature type="region of interest" description="Disordered" evidence="2">
    <location>
        <begin position="506"/>
        <end position="548"/>
    </location>
</feature>
<gene>
    <name evidence="4" type="ORF">V9T40_009277</name>
</gene>
<proteinExistence type="predicted"/>
<dbReference type="PROSITE" id="PS00028">
    <property type="entry name" value="ZINC_FINGER_C2H2_1"/>
    <property type="match status" value="1"/>
</dbReference>
<feature type="region of interest" description="Disordered" evidence="2">
    <location>
        <begin position="638"/>
        <end position="782"/>
    </location>
</feature>
<dbReference type="AlphaFoldDB" id="A0AAN9Y7D2"/>
<keyword evidence="1" id="KW-0863">Zinc-finger</keyword>
<feature type="compositionally biased region" description="Low complexity" evidence="2">
    <location>
        <begin position="529"/>
        <end position="539"/>
    </location>
</feature>
<feature type="compositionally biased region" description="Acidic residues" evidence="2">
    <location>
        <begin position="229"/>
        <end position="245"/>
    </location>
</feature>
<feature type="region of interest" description="Disordered" evidence="2">
    <location>
        <begin position="179"/>
        <end position="309"/>
    </location>
</feature>
<dbReference type="InterPro" id="IPR013087">
    <property type="entry name" value="Znf_C2H2_type"/>
</dbReference>
<feature type="compositionally biased region" description="Basic and acidic residues" evidence="2">
    <location>
        <begin position="273"/>
        <end position="296"/>
    </location>
</feature>
<sequence>MDFNEGPNESSDNISKNMTIEKENTTPVDFIPPSSVKEAGAIDLNGFGDTNGQNTDSNSDDSFHSVQTVEDDFTGINIKTIDSNNQDLPDADMNKNAKANEDLFVVSKSKLKSTDFICDEENEENVLNDDSQILFGSDKLDNRSNPDLNPATKALSPQEIVAEYGNTVTDDCFDEELIDSSTNTRPNVVENSSSQEGCGEEKFEENSAEIESSCDIHSADDDLQTSIVDEADESFSLDEILEETECSDKDPTEVTSSNDDHSTFDENSMTSIEADKSESIIHEKNDESSSHGEHQSCENPSNNEPLEFHQVEENSICREVLREMVTVEENSEDTCKGSLPVIGPILVDNLTDDVTQKCKVSLETSKDDDKSQSKENSSASPVKGAETNDSSSIIPISSGISPSRNLLQDSSFHNHIARFAVVSFEEDDSHFATKDDDKIVTDKHEAQESLPNGDQDPCQNEEESSDTSSSISDIHNEKEALRENGETASPPSYWEKSSLMQALALNSAQESPSNFPRRVSSRHRKNSDGSDLSISDISLTAESDSSTLPVETRKINNHRTPSKSNSRSFRSDWQPQINSVMSAGNFSICLKKFSKNVPSDLDIKEEVIDESYGIDYATKERFNLVDFSIKLEKIAMDSDIESSPSPQKTRPALRRSLDNTTSGRSRSRSEMLRNRMRSRTATSRSRTSDRKVSKPSATTNTARHRGENQRHVDKSVSTRGSARSTKDSVSRANRQVAKKNTAVRPADNRRRNNGSMSAKNSTQSSSDHRRSLRSSRTKADTEDHDGIDLANIFNLRSRKGNGDKNLKGILVKPTNPKTSSKRVSFHLPEANASKERTNTPSKRGNSSSKSVVSTGDRKRNSTSPQSIRKSAPILAKKSRRTSRVLQEQKSESEDEVIDENPLEKLEKLVDVAKKTVDVWFECQCCDQKYYLLENVKQHVRTHFPNCLTN</sequence>
<feature type="compositionally biased region" description="Basic and acidic residues" evidence="2">
    <location>
        <begin position="704"/>
        <end position="716"/>
    </location>
</feature>
<keyword evidence="5" id="KW-1185">Reference proteome</keyword>
<dbReference type="GO" id="GO:0008270">
    <property type="term" value="F:zinc ion binding"/>
    <property type="evidence" value="ECO:0007669"/>
    <property type="project" value="UniProtKB-KW"/>
</dbReference>
<feature type="region of interest" description="Disordered" evidence="2">
    <location>
        <begin position="362"/>
        <end position="396"/>
    </location>
</feature>
<feature type="region of interest" description="Disordered" evidence="2">
    <location>
        <begin position="1"/>
        <end position="67"/>
    </location>
</feature>
<name>A0AAN9Y7D2_9HEMI</name>
<keyword evidence="1" id="KW-0479">Metal-binding</keyword>
<dbReference type="PROSITE" id="PS50157">
    <property type="entry name" value="ZINC_FINGER_C2H2_2"/>
    <property type="match status" value="1"/>
</dbReference>
<feature type="compositionally biased region" description="Basic and acidic residues" evidence="2">
    <location>
        <begin position="364"/>
        <end position="373"/>
    </location>
</feature>
<feature type="domain" description="C2H2-type" evidence="3">
    <location>
        <begin position="920"/>
        <end position="942"/>
    </location>
</feature>
<evidence type="ECO:0000256" key="2">
    <source>
        <dbReference type="SAM" id="MobiDB-lite"/>
    </source>
</evidence>
<evidence type="ECO:0000259" key="3">
    <source>
        <dbReference type="PROSITE" id="PS50157"/>
    </source>
</evidence>
<dbReference type="EMBL" id="JBBCAQ010000010">
    <property type="protein sequence ID" value="KAK7601836.1"/>
    <property type="molecule type" value="Genomic_DNA"/>
</dbReference>
<evidence type="ECO:0000313" key="5">
    <source>
        <dbReference type="Proteomes" id="UP001367676"/>
    </source>
</evidence>
<keyword evidence="1" id="KW-0862">Zinc</keyword>
<feature type="region of interest" description="Disordered" evidence="2">
    <location>
        <begin position="433"/>
        <end position="472"/>
    </location>
</feature>
<comment type="caution">
    <text evidence="4">The sequence shown here is derived from an EMBL/GenBank/DDBJ whole genome shotgun (WGS) entry which is preliminary data.</text>
</comment>
<feature type="compositionally biased region" description="Polar residues" evidence="2">
    <location>
        <begin position="179"/>
        <end position="196"/>
    </location>
</feature>